<evidence type="ECO:0000259" key="11">
    <source>
        <dbReference type="PROSITE" id="PS51198"/>
    </source>
</evidence>
<name>A0A7C4CA05_UNCW3</name>
<organism evidence="13">
    <name type="scientific">candidate division WOR-3 bacterium</name>
    <dbReference type="NCBI Taxonomy" id="2052148"/>
    <lineage>
        <taxon>Bacteria</taxon>
        <taxon>Bacteria division WOR-3</taxon>
    </lineage>
</organism>
<evidence type="ECO:0000256" key="7">
    <source>
        <dbReference type="ARBA" id="ARBA00034617"/>
    </source>
</evidence>
<dbReference type="SUPFAM" id="SSF52540">
    <property type="entry name" value="P-loop containing nucleoside triphosphate hydrolases"/>
    <property type="match status" value="1"/>
</dbReference>
<keyword evidence="3 10" id="KW-0378">Hydrolase</keyword>
<reference evidence="13" key="1">
    <citation type="journal article" date="2020" name="mSystems">
        <title>Genome- and Community-Level Interaction Insights into Carbon Utilization and Element Cycling Functions of Hydrothermarchaeota in Hydrothermal Sediment.</title>
        <authorList>
            <person name="Zhou Z."/>
            <person name="Liu Y."/>
            <person name="Xu W."/>
            <person name="Pan J."/>
            <person name="Luo Z.H."/>
            <person name="Li M."/>
        </authorList>
    </citation>
    <scope>NUCLEOTIDE SEQUENCE [LARGE SCALE GENOMIC DNA]</scope>
    <source>
        <strain evidence="13">SpSt-488</strain>
    </source>
</reference>
<dbReference type="PANTHER" id="PTHR11070">
    <property type="entry name" value="UVRD / RECB / PCRA DNA HELICASE FAMILY MEMBER"/>
    <property type="match status" value="1"/>
</dbReference>
<evidence type="ECO:0000313" key="13">
    <source>
        <dbReference type="EMBL" id="HGK27491.1"/>
    </source>
</evidence>
<dbReference type="GO" id="GO:0005829">
    <property type="term" value="C:cytosol"/>
    <property type="evidence" value="ECO:0007669"/>
    <property type="project" value="TreeGrafter"/>
</dbReference>
<evidence type="ECO:0000256" key="5">
    <source>
        <dbReference type="ARBA" id="ARBA00022840"/>
    </source>
</evidence>
<comment type="catalytic activity">
    <reaction evidence="7">
        <text>Couples ATP hydrolysis with the unwinding of duplex DNA by translocating in the 3'-5' direction.</text>
        <dbReference type="EC" id="5.6.2.4"/>
    </reaction>
</comment>
<evidence type="ECO:0000256" key="3">
    <source>
        <dbReference type="ARBA" id="ARBA00022801"/>
    </source>
</evidence>
<keyword evidence="4 10" id="KW-0347">Helicase</keyword>
<dbReference type="GO" id="GO:0003677">
    <property type="term" value="F:DNA binding"/>
    <property type="evidence" value="ECO:0007669"/>
    <property type="project" value="InterPro"/>
</dbReference>
<evidence type="ECO:0000256" key="4">
    <source>
        <dbReference type="ARBA" id="ARBA00022806"/>
    </source>
</evidence>
<keyword evidence="6" id="KW-0413">Isomerase</keyword>
<evidence type="ECO:0000256" key="2">
    <source>
        <dbReference type="ARBA" id="ARBA00022741"/>
    </source>
</evidence>
<dbReference type="AlphaFoldDB" id="A0A7C4CA05"/>
<feature type="binding site" evidence="10">
    <location>
        <begin position="40"/>
        <end position="47"/>
    </location>
    <ligand>
        <name>ATP</name>
        <dbReference type="ChEBI" id="CHEBI:30616"/>
    </ligand>
</feature>
<dbReference type="Gene3D" id="1.10.486.10">
    <property type="entry name" value="PCRA, domain 4"/>
    <property type="match status" value="1"/>
</dbReference>
<dbReference type="Pfam" id="PF13361">
    <property type="entry name" value="UvrD_C"/>
    <property type="match status" value="2"/>
</dbReference>
<dbReference type="InterPro" id="IPR013986">
    <property type="entry name" value="DExx_box_DNA_helicase_dom_sf"/>
</dbReference>
<dbReference type="InterPro" id="IPR014017">
    <property type="entry name" value="DNA_helicase_UvrD-like_C"/>
</dbReference>
<evidence type="ECO:0000256" key="8">
    <source>
        <dbReference type="ARBA" id="ARBA00034808"/>
    </source>
</evidence>
<dbReference type="PANTHER" id="PTHR11070:SF3">
    <property type="entry name" value="DNA 3'-5' HELICASE"/>
    <property type="match status" value="1"/>
</dbReference>
<dbReference type="GO" id="GO:0000725">
    <property type="term" value="P:recombinational repair"/>
    <property type="evidence" value="ECO:0007669"/>
    <property type="project" value="TreeGrafter"/>
</dbReference>
<keyword evidence="5 10" id="KW-0067">ATP-binding</keyword>
<dbReference type="Gene3D" id="3.40.50.300">
    <property type="entry name" value="P-loop containing nucleotide triphosphate hydrolases"/>
    <property type="match status" value="2"/>
</dbReference>
<dbReference type="PROSITE" id="PS51198">
    <property type="entry name" value="UVRD_HELICASE_ATP_BIND"/>
    <property type="match status" value="1"/>
</dbReference>
<proteinExistence type="inferred from homology"/>
<dbReference type="Pfam" id="PF00580">
    <property type="entry name" value="UvrD-helicase"/>
    <property type="match status" value="1"/>
</dbReference>
<gene>
    <name evidence="13" type="ORF">ENS41_00855</name>
</gene>
<dbReference type="InterPro" id="IPR000212">
    <property type="entry name" value="DNA_helicase_UvrD/REP"/>
</dbReference>
<dbReference type="GO" id="GO:0016787">
    <property type="term" value="F:hydrolase activity"/>
    <property type="evidence" value="ECO:0007669"/>
    <property type="project" value="UniProtKB-UniRule"/>
</dbReference>
<feature type="domain" description="UvrD-like helicase ATP-binding" evidence="11">
    <location>
        <begin position="19"/>
        <end position="302"/>
    </location>
</feature>
<evidence type="ECO:0000256" key="10">
    <source>
        <dbReference type="PROSITE-ProRule" id="PRU00560"/>
    </source>
</evidence>
<keyword evidence="2 10" id="KW-0547">Nucleotide-binding</keyword>
<dbReference type="GO" id="GO:0043138">
    <property type="term" value="F:3'-5' DNA helicase activity"/>
    <property type="evidence" value="ECO:0007669"/>
    <property type="project" value="UniProtKB-EC"/>
</dbReference>
<dbReference type="GO" id="GO:0005524">
    <property type="term" value="F:ATP binding"/>
    <property type="evidence" value="ECO:0007669"/>
    <property type="project" value="UniProtKB-UniRule"/>
</dbReference>
<feature type="domain" description="UvrD-like helicase C-terminal" evidence="12">
    <location>
        <begin position="303"/>
        <end position="567"/>
    </location>
</feature>
<evidence type="ECO:0000256" key="1">
    <source>
        <dbReference type="ARBA" id="ARBA00009922"/>
    </source>
</evidence>
<comment type="similarity">
    <text evidence="1">Belongs to the helicase family. UvrD subfamily.</text>
</comment>
<comment type="caution">
    <text evidence="13">The sequence shown here is derived from an EMBL/GenBank/DDBJ whole genome shotgun (WGS) entry which is preliminary data.</text>
</comment>
<dbReference type="PROSITE" id="PS51217">
    <property type="entry name" value="UVRD_HELICASE_CTER"/>
    <property type="match status" value="1"/>
</dbReference>
<comment type="catalytic activity">
    <reaction evidence="9">
        <text>ATP + H2O = ADP + phosphate + H(+)</text>
        <dbReference type="Rhea" id="RHEA:13065"/>
        <dbReference type="ChEBI" id="CHEBI:15377"/>
        <dbReference type="ChEBI" id="CHEBI:15378"/>
        <dbReference type="ChEBI" id="CHEBI:30616"/>
        <dbReference type="ChEBI" id="CHEBI:43474"/>
        <dbReference type="ChEBI" id="CHEBI:456216"/>
        <dbReference type="EC" id="5.6.2.4"/>
    </reaction>
</comment>
<accession>A0A7C4CA05</accession>
<protein>
    <recommendedName>
        <fullName evidence="8">DNA 3'-5' helicase</fullName>
        <ecNumber evidence="8">5.6.2.4</ecNumber>
    </recommendedName>
</protein>
<evidence type="ECO:0000256" key="9">
    <source>
        <dbReference type="ARBA" id="ARBA00048988"/>
    </source>
</evidence>
<dbReference type="InterPro" id="IPR027417">
    <property type="entry name" value="P-loop_NTPase"/>
</dbReference>
<dbReference type="Gene3D" id="1.10.10.160">
    <property type="match status" value="1"/>
</dbReference>
<evidence type="ECO:0000259" key="12">
    <source>
        <dbReference type="PROSITE" id="PS51217"/>
    </source>
</evidence>
<dbReference type="EMBL" id="DSUT01000013">
    <property type="protein sequence ID" value="HGK27491.1"/>
    <property type="molecule type" value="Genomic_DNA"/>
</dbReference>
<dbReference type="CDD" id="cd17932">
    <property type="entry name" value="DEXQc_UvrD"/>
    <property type="match status" value="1"/>
</dbReference>
<sequence length="672" mass="76742">MPRSGSPLDTRAAVNPILAGLNPQQLAAVTHGEGPLLIIAGAGTGKTRTLACRVAWLVEQGVRPERLLLLTFTRRAAEEMLSRAAAVCRRAIGRVWGGTFHSVANRLLRMYGRAIGLRPDFTVMDEGDSADLLGLIRTRLGYGAKERRFPRKATIRSIYSRVANSRLQLTDVLRREYPWCVHAGDGLAQIFVEYSRRKRERGVLDFDDLLLLWNELLAKPETQPLIEDRFDHVLVDEYQDTNVIQAEILMRLRRRNRNLTVVGDDAQSIYSFRAATIRNILDFPQQFAGTKVVTLEQNYRSVQPVLDLGNAVMAPARFRYTKQLFSARRSEQRPVLLTCRDELEQSAAVCDRILEHREQGIPLHEQAVLFRAGYHSDMLEVELARRDIPFRKYGGLRFLETAHIKDVMALLRIAENPRDEISWFRVLEMLAGVGPRTAERFLDELAGRQFDLRNIGAIAMPAAARVEFERLCQLLGELSRPDAPPLPVQLELVRSYYEPLIPQLYDNPEPRQRDLEQLRLAAARFETRAEFLADLTLDPPDSSADFAGPPHKDDDYLVLSTMHSAKGCEWGVVYIIHAADGNIPSDMAAEDEEQLEEERRLFYVAITRARDWLYVVFPLRYYFRRAPTDSGHSYAQLTRFLSREAQQLMEEAAGAARQRPDAPDWLKRLWER</sequence>
<dbReference type="EC" id="5.6.2.4" evidence="8"/>
<dbReference type="InterPro" id="IPR014016">
    <property type="entry name" value="UvrD-like_ATP-bd"/>
</dbReference>
<evidence type="ECO:0000256" key="6">
    <source>
        <dbReference type="ARBA" id="ARBA00023235"/>
    </source>
</evidence>